<sequence length="112" mass="11800">MIIIQSVLLLVAFLVELGALAAFGYWGFHIDKGILVKIVAGIGAPLAVAILWGLFIAPKASIPVTPPLRAALQIIVFTLAAAALYTAGQKQPAAVFLVIAWVDWALVLALKL</sequence>
<feature type="transmembrane region" description="Helical" evidence="1">
    <location>
        <begin position="93"/>
        <end position="110"/>
    </location>
</feature>
<dbReference type="RefSeq" id="WP_210042898.1">
    <property type="nucleotide sequence ID" value="NZ_JBHLVU010000023.1"/>
</dbReference>
<organism evidence="2 3">
    <name type="scientific">Paenibacillus sepulcri</name>
    <dbReference type="NCBI Taxonomy" id="359917"/>
    <lineage>
        <taxon>Bacteria</taxon>
        <taxon>Bacillati</taxon>
        <taxon>Bacillota</taxon>
        <taxon>Bacilli</taxon>
        <taxon>Bacillales</taxon>
        <taxon>Paenibacillaceae</taxon>
        <taxon>Paenibacillus</taxon>
    </lineage>
</organism>
<dbReference type="InterPro" id="IPR021214">
    <property type="entry name" value="DUF2568"/>
</dbReference>
<feature type="transmembrane region" description="Helical" evidence="1">
    <location>
        <begin position="7"/>
        <end position="28"/>
    </location>
</feature>
<reference evidence="2 3" key="1">
    <citation type="submission" date="2021-07" db="EMBL/GenBank/DDBJ databases">
        <title>Paenibacillus radiodurans sp. nov., isolated from the southeastern edge of Tengger Desert.</title>
        <authorList>
            <person name="Zhang G."/>
        </authorList>
    </citation>
    <scope>NUCLEOTIDE SEQUENCE [LARGE SCALE GENOMIC DNA]</scope>
    <source>
        <strain evidence="2 3">CCM 7311</strain>
    </source>
</reference>
<evidence type="ECO:0000313" key="3">
    <source>
        <dbReference type="Proteomes" id="UP001519887"/>
    </source>
</evidence>
<feature type="transmembrane region" description="Helical" evidence="1">
    <location>
        <begin position="34"/>
        <end position="56"/>
    </location>
</feature>
<gene>
    <name evidence="2" type="ORF">K0U00_12125</name>
</gene>
<proteinExistence type="predicted"/>
<name>A0ABS7C1L1_9BACL</name>
<keyword evidence="1" id="KW-0472">Membrane</keyword>
<dbReference type="Proteomes" id="UP001519887">
    <property type="component" value="Unassembled WGS sequence"/>
</dbReference>
<dbReference type="Pfam" id="PF10823">
    <property type="entry name" value="DUF2568"/>
    <property type="match status" value="1"/>
</dbReference>
<evidence type="ECO:0000313" key="2">
    <source>
        <dbReference type="EMBL" id="MBW7454780.1"/>
    </source>
</evidence>
<keyword evidence="1" id="KW-0812">Transmembrane</keyword>
<evidence type="ECO:0000256" key="1">
    <source>
        <dbReference type="SAM" id="Phobius"/>
    </source>
</evidence>
<feature type="transmembrane region" description="Helical" evidence="1">
    <location>
        <begin position="68"/>
        <end position="87"/>
    </location>
</feature>
<comment type="caution">
    <text evidence="2">The sequence shown here is derived from an EMBL/GenBank/DDBJ whole genome shotgun (WGS) entry which is preliminary data.</text>
</comment>
<protein>
    <submittedName>
        <fullName evidence="2">YrdB family protein</fullName>
    </submittedName>
</protein>
<keyword evidence="1" id="KW-1133">Transmembrane helix</keyword>
<accession>A0ABS7C1L1</accession>
<keyword evidence="3" id="KW-1185">Reference proteome</keyword>
<dbReference type="EMBL" id="JAHZIK010000249">
    <property type="protein sequence ID" value="MBW7454780.1"/>
    <property type="molecule type" value="Genomic_DNA"/>
</dbReference>